<feature type="region of interest" description="Disordered" evidence="1">
    <location>
        <begin position="93"/>
        <end position="169"/>
    </location>
</feature>
<keyword evidence="3" id="KW-1185">Reference proteome</keyword>
<dbReference type="Gene3D" id="6.10.250.1050">
    <property type="match status" value="1"/>
</dbReference>
<dbReference type="EMBL" id="LXFE01000548">
    <property type="protein sequence ID" value="OLL24953.1"/>
    <property type="molecule type" value="Genomic_DNA"/>
</dbReference>
<dbReference type="OrthoDB" id="551302at2759"/>
<feature type="compositionally biased region" description="Polar residues" evidence="1">
    <location>
        <begin position="1"/>
        <end position="21"/>
    </location>
</feature>
<dbReference type="PANTHER" id="PTHR12398">
    <property type="entry name" value="PROTEIN PHOSPHATASE INHIBITOR"/>
    <property type="match status" value="1"/>
</dbReference>
<reference evidence="2 3" key="1">
    <citation type="submission" date="2016-04" db="EMBL/GenBank/DDBJ databases">
        <title>Evolutionary innovation and constraint leading to complex multicellularity in the Ascomycota.</title>
        <authorList>
            <person name="Cisse O."/>
            <person name="Nguyen A."/>
            <person name="Hewitt D.A."/>
            <person name="Jedd G."/>
            <person name="Stajich J.E."/>
        </authorList>
    </citation>
    <scope>NUCLEOTIDE SEQUENCE [LARGE SCALE GENOMIC DNA]</scope>
    <source>
        <strain evidence="2 3">DAH-3</strain>
    </source>
</reference>
<evidence type="ECO:0000313" key="3">
    <source>
        <dbReference type="Proteomes" id="UP000186594"/>
    </source>
</evidence>
<dbReference type="InterPro" id="IPR007062">
    <property type="entry name" value="PPI-2"/>
</dbReference>
<protein>
    <submittedName>
        <fullName evidence="2">Protein GLC8</fullName>
    </submittedName>
</protein>
<dbReference type="Proteomes" id="UP000186594">
    <property type="component" value="Unassembled WGS sequence"/>
</dbReference>
<dbReference type="AlphaFoldDB" id="A0A1U7LQU5"/>
<feature type="region of interest" description="Disordered" evidence="1">
    <location>
        <begin position="1"/>
        <end position="66"/>
    </location>
</feature>
<dbReference type="GO" id="GO:0009966">
    <property type="term" value="P:regulation of signal transduction"/>
    <property type="evidence" value="ECO:0007669"/>
    <property type="project" value="InterPro"/>
</dbReference>
<organism evidence="2 3">
    <name type="scientific">Neolecta irregularis (strain DAH-3)</name>
    <dbReference type="NCBI Taxonomy" id="1198029"/>
    <lineage>
        <taxon>Eukaryota</taxon>
        <taxon>Fungi</taxon>
        <taxon>Dikarya</taxon>
        <taxon>Ascomycota</taxon>
        <taxon>Taphrinomycotina</taxon>
        <taxon>Neolectales</taxon>
        <taxon>Neolectaceae</taxon>
        <taxon>Neolecta</taxon>
    </lineage>
</organism>
<comment type="caution">
    <text evidence="2">The sequence shown here is derived from an EMBL/GenBank/DDBJ whole genome shotgun (WGS) entry which is preliminary data.</text>
</comment>
<dbReference type="STRING" id="1198029.A0A1U7LQU5"/>
<evidence type="ECO:0000313" key="2">
    <source>
        <dbReference type="EMBL" id="OLL24953.1"/>
    </source>
</evidence>
<feature type="compositionally biased region" description="Acidic residues" evidence="1">
    <location>
        <begin position="109"/>
        <end position="118"/>
    </location>
</feature>
<proteinExistence type="predicted"/>
<accession>A0A1U7LQU5</accession>
<feature type="region of interest" description="Disordered" evidence="1">
    <location>
        <begin position="186"/>
        <end position="214"/>
    </location>
</feature>
<name>A0A1U7LQU5_NEOID</name>
<sequence>MSATTNSIRVVSSDGESQNYTRKPKSILKNPSERKGPSVINPAIVSQNTHLNAHSTHLQPAIRSSHEIEISPRLKWDEANLYLTEQDRTATMKIMEPKTPYAGRYDPSQDPDDDDESMVEGIPSLSLGEPEESIPAHQRESSPKQVVVTPAEPDKEEEEEEEDQERHKHFAEMRKKHYEMKNALKLRHQLETQEDDEDMKEVLPSNIPQELSQT</sequence>
<feature type="compositionally biased region" description="Polar residues" evidence="1">
    <location>
        <begin position="44"/>
        <end position="58"/>
    </location>
</feature>
<gene>
    <name evidence="2" type="ORF">NEOLI_004717</name>
</gene>
<feature type="compositionally biased region" description="Acidic residues" evidence="1">
    <location>
        <begin position="154"/>
        <end position="163"/>
    </location>
</feature>
<dbReference type="GO" id="GO:0004864">
    <property type="term" value="F:protein phosphatase inhibitor activity"/>
    <property type="evidence" value="ECO:0007669"/>
    <property type="project" value="InterPro"/>
</dbReference>
<dbReference type="PANTHER" id="PTHR12398:SF20">
    <property type="entry name" value="PROTEIN PHOSPHATASE 1 REGULATORY INHIBITOR SUBUNIT 2"/>
    <property type="match status" value="1"/>
</dbReference>
<dbReference type="Pfam" id="PF04979">
    <property type="entry name" value="IPP-2"/>
    <property type="match status" value="1"/>
</dbReference>
<evidence type="ECO:0000256" key="1">
    <source>
        <dbReference type="SAM" id="MobiDB-lite"/>
    </source>
</evidence>